<evidence type="ECO:0000256" key="5">
    <source>
        <dbReference type="ARBA" id="ARBA00022801"/>
    </source>
</evidence>
<comment type="similarity">
    <text evidence="7">Belongs to the PINc/VapC protein family.</text>
</comment>
<keyword evidence="5" id="KW-0378">Hydrolase</keyword>
<dbReference type="InterPro" id="IPR002716">
    <property type="entry name" value="PIN_dom"/>
</dbReference>
<evidence type="ECO:0000313" key="10">
    <source>
        <dbReference type="Proteomes" id="UP000634134"/>
    </source>
</evidence>
<dbReference type="CDD" id="cd18738">
    <property type="entry name" value="PIN_VapC4-5_FitB-like"/>
    <property type="match status" value="1"/>
</dbReference>
<protein>
    <submittedName>
        <fullName evidence="9">Type II toxin-antitoxin system VapC family toxin</fullName>
    </submittedName>
</protein>
<keyword evidence="3" id="KW-0540">Nuclease</keyword>
<keyword evidence="4" id="KW-0479">Metal-binding</keyword>
<comment type="caution">
    <text evidence="9">The sequence shown here is derived from an EMBL/GenBank/DDBJ whole genome shotgun (WGS) entry which is preliminary data.</text>
</comment>
<dbReference type="InterPro" id="IPR050556">
    <property type="entry name" value="Type_II_TA_system_RNase"/>
</dbReference>
<evidence type="ECO:0000256" key="7">
    <source>
        <dbReference type="ARBA" id="ARBA00038093"/>
    </source>
</evidence>
<name>A0ABR9WJB6_9BACT</name>
<evidence type="ECO:0000256" key="6">
    <source>
        <dbReference type="ARBA" id="ARBA00022842"/>
    </source>
</evidence>
<evidence type="ECO:0000313" key="9">
    <source>
        <dbReference type="EMBL" id="MBE9465219.1"/>
    </source>
</evidence>
<keyword evidence="2" id="KW-1277">Toxin-antitoxin system</keyword>
<dbReference type="Gene3D" id="3.40.50.1010">
    <property type="entry name" value="5'-nuclease"/>
    <property type="match status" value="1"/>
</dbReference>
<evidence type="ECO:0000256" key="4">
    <source>
        <dbReference type="ARBA" id="ARBA00022723"/>
    </source>
</evidence>
<accession>A0ABR9WJB6</accession>
<reference evidence="10" key="1">
    <citation type="submission" date="2023-07" db="EMBL/GenBank/DDBJ databases">
        <title>Dyadobacter sp. nov 'subterranea' isolated from contaminted grondwater.</title>
        <authorList>
            <person name="Szabo I."/>
            <person name="Al-Omari J."/>
            <person name="Szerdahelyi S.G."/>
            <person name="Rado J."/>
        </authorList>
    </citation>
    <scope>NUCLEOTIDE SEQUENCE [LARGE SCALE GENOMIC DNA]</scope>
    <source>
        <strain evidence="10">UP-52</strain>
    </source>
</reference>
<organism evidence="9 10">
    <name type="scientific">Dyadobacter subterraneus</name>
    <dbReference type="NCBI Taxonomy" id="2773304"/>
    <lineage>
        <taxon>Bacteria</taxon>
        <taxon>Pseudomonadati</taxon>
        <taxon>Bacteroidota</taxon>
        <taxon>Cytophagia</taxon>
        <taxon>Cytophagales</taxon>
        <taxon>Spirosomataceae</taxon>
        <taxon>Dyadobacter</taxon>
    </lineage>
</organism>
<evidence type="ECO:0000259" key="8">
    <source>
        <dbReference type="Pfam" id="PF01850"/>
    </source>
</evidence>
<keyword evidence="10" id="KW-1185">Reference proteome</keyword>
<gene>
    <name evidence="9" type="ORF">IEE83_25335</name>
</gene>
<evidence type="ECO:0000256" key="1">
    <source>
        <dbReference type="ARBA" id="ARBA00001946"/>
    </source>
</evidence>
<evidence type="ECO:0000256" key="3">
    <source>
        <dbReference type="ARBA" id="ARBA00022722"/>
    </source>
</evidence>
<dbReference type="SUPFAM" id="SSF88723">
    <property type="entry name" value="PIN domain-like"/>
    <property type="match status" value="1"/>
</dbReference>
<feature type="domain" description="PIN" evidence="8">
    <location>
        <begin position="6"/>
        <end position="114"/>
    </location>
</feature>
<sequence length="125" mass="14078">MGKKFLIDTNTLIDAQTHKLSENGLRFLADVINEDFTISFITYIEFLGYKNATKAMEEFIALANVVQIDTVIIDICISLRKTQRIKLADTIIAATALANGYTLITNNEKDFINIKNLDVVNLHKI</sequence>
<proteinExistence type="inferred from homology"/>
<dbReference type="Proteomes" id="UP000634134">
    <property type="component" value="Unassembled WGS sequence"/>
</dbReference>
<dbReference type="RefSeq" id="WP_194123222.1">
    <property type="nucleotide sequence ID" value="NZ_JACYGY010000001.1"/>
</dbReference>
<dbReference type="Pfam" id="PF01850">
    <property type="entry name" value="PIN"/>
    <property type="match status" value="1"/>
</dbReference>
<comment type="cofactor">
    <cofactor evidence="1">
        <name>Mg(2+)</name>
        <dbReference type="ChEBI" id="CHEBI:18420"/>
    </cofactor>
</comment>
<keyword evidence="6" id="KW-0460">Magnesium</keyword>
<dbReference type="EMBL" id="JACYGY010000001">
    <property type="protein sequence ID" value="MBE9465219.1"/>
    <property type="molecule type" value="Genomic_DNA"/>
</dbReference>
<dbReference type="PANTHER" id="PTHR33653">
    <property type="entry name" value="RIBONUCLEASE VAPC2"/>
    <property type="match status" value="1"/>
</dbReference>
<evidence type="ECO:0000256" key="2">
    <source>
        <dbReference type="ARBA" id="ARBA00022649"/>
    </source>
</evidence>
<dbReference type="InterPro" id="IPR029060">
    <property type="entry name" value="PIN-like_dom_sf"/>
</dbReference>
<dbReference type="PANTHER" id="PTHR33653:SF1">
    <property type="entry name" value="RIBONUCLEASE VAPC2"/>
    <property type="match status" value="1"/>
</dbReference>